<feature type="chain" id="PRO_5012598163" description="Secreted protein" evidence="1">
    <location>
        <begin position="20"/>
        <end position="72"/>
    </location>
</feature>
<protein>
    <recommendedName>
        <fullName evidence="3">Secreted protein</fullName>
    </recommendedName>
</protein>
<reference evidence="2" key="1">
    <citation type="submission" date="2017-03" db="EMBL/GenBank/DDBJ databases">
        <title>The mitochondrial genome of the carnivorous plant Utricularia reniformis (Lentibulariaceae): structure, comparative analysis and evolutionary landmarks.</title>
        <authorList>
            <person name="Silva S.R."/>
            <person name="Alvarenga D.O."/>
            <person name="Michael T.P."/>
            <person name="Miranda V.F.O."/>
            <person name="Varani A.M."/>
        </authorList>
    </citation>
    <scope>NUCLEOTIDE SEQUENCE</scope>
</reference>
<accession>A0A1Y0B2Q5</accession>
<sequence>MFSPLLLLSLLFLLPSKQRHPHSLSFFHVTSFSFSPCGLLNREMKKVFLLQTLDYSNRIVKQGWMVFRSRPI</sequence>
<feature type="signal peptide" evidence="1">
    <location>
        <begin position="1"/>
        <end position="19"/>
    </location>
</feature>
<keyword evidence="1" id="KW-0732">Signal</keyword>
<keyword evidence="2" id="KW-0496">Mitochondrion</keyword>
<proteinExistence type="predicted"/>
<gene>
    <name evidence="2" type="ORF">AEK19_MT1462</name>
</gene>
<geneLocation type="mitochondrion" evidence="2"/>
<organism evidence="2">
    <name type="scientific">Utricularia reniformis</name>
    <dbReference type="NCBI Taxonomy" id="192314"/>
    <lineage>
        <taxon>Eukaryota</taxon>
        <taxon>Viridiplantae</taxon>
        <taxon>Streptophyta</taxon>
        <taxon>Embryophyta</taxon>
        <taxon>Tracheophyta</taxon>
        <taxon>Spermatophyta</taxon>
        <taxon>Magnoliopsida</taxon>
        <taxon>eudicotyledons</taxon>
        <taxon>Gunneridae</taxon>
        <taxon>Pentapetalae</taxon>
        <taxon>asterids</taxon>
        <taxon>lamiids</taxon>
        <taxon>Lamiales</taxon>
        <taxon>Lentibulariaceae</taxon>
        <taxon>Utricularia</taxon>
    </lineage>
</organism>
<dbReference type="EMBL" id="KY774314">
    <property type="protein sequence ID" value="ART31653.1"/>
    <property type="molecule type" value="Genomic_DNA"/>
</dbReference>
<name>A0A1Y0B2Q5_9LAMI</name>
<dbReference type="AlphaFoldDB" id="A0A1Y0B2Q5"/>
<evidence type="ECO:0008006" key="3">
    <source>
        <dbReference type="Google" id="ProtNLM"/>
    </source>
</evidence>
<evidence type="ECO:0000256" key="1">
    <source>
        <dbReference type="SAM" id="SignalP"/>
    </source>
</evidence>
<evidence type="ECO:0000313" key="2">
    <source>
        <dbReference type="EMBL" id="ART31653.1"/>
    </source>
</evidence>